<keyword evidence="3" id="KW-1185">Reference proteome</keyword>
<accession>A0A8H3ERN1</accession>
<evidence type="ECO:0000313" key="3">
    <source>
        <dbReference type="Proteomes" id="UP000664534"/>
    </source>
</evidence>
<protein>
    <submittedName>
        <fullName evidence="2">Uncharacterized protein</fullName>
    </submittedName>
</protein>
<dbReference type="AlphaFoldDB" id="A0A8H3ERN1"/>
<evidence type="ECO:0000256" key="1">
    <source>
        <dbReference type="SAM" id="MobiDB-lite"/>
    </source>
</evidence>
<proteinExistence type="predicted"/>
<gene>
    <name evidence="2" type="ORF">IMSHALPRED_009187</name>
</gene>
<name>A0A8H3ERN1_9LECA</name>
<feature type="compositionally biased region" description="Polar residues" evidence="1">
    <location>
        <begin position="1"/>
        <end position="11"/>
    </location>
</feature>
<evidence type="ECO:0000313" key="2">
    <source>
        <dbReference type="EMBL" id="CAF9910395.1"/>
    </source>
</evidence>
<organism evidence="2 3">
    <name type="scientific">Imshaugia aleurites</name>
    <dbReference type="NCBI Taxonomy" id="172621"/>
    <lineage>
        <taxon>Eukaryota</taxon>
        <taxon>Fungi</taxon>
        <taxon>Dikarya</taxon>
        <taxon>Ascomycota</taxon>
        <taxon>Pezizomycotina</taxon>
        <taxon>Lecanoromycetes</taxon>
        <taxon>OSLEUM clade</taxon>
        <taxon>Lecanoromycetidae</taxon>
        <taxon>Lecanorales</taxon>
        <taxon>Lecanorineae</taxon>
        <taxon>Parmeliaceae</taxon>
        <taxon>Imshaugia</taxon>
    </lineage>
</organism>
<dbReference type="EMBL" id="CAJPDT010000007">
    <property type="protein sequence ID" value="CAF9910395.1"/>
    <property type="molecule type" value="Genomic_DNA"/>
</dbReference>
<reference evidence="2" key="1">
    <citation type="submission" date="2021-03" db="EMBL/GenBank/DDBJ databases">
        <authorList>
            <person name="Tagirdzhanova G."/>
        </authorList>
    </citation>
    <scope>NUCLEOTIDE SEQUENCE</scope>
</reference>
<dbReference type="Proteomes" id="UP000664534">
    <property type="component" value="Unassembled WGS sequence"/>
</dbReference>
<sequence length="143" mass="15129">MPTHKSNGQQKNTKKSDDSSSGDHSTSLPPSTRDQSADHVKASLGIIAFAAEPTVPATFTVESVYVLAVNGSITLYERDGTRETRSSGSSSGAAAGLKETSANFATARKAKCPSSRLTNFFTSLMTKAADDFWATSKYRGNEA</sequence>
<comment type="caution">
    <text evidence="2">The sequence shown here is derived from an EMBL/GenBank/DDBJ whole genome shotgun (WGS) entry which is preliminary data.</text>
</comment>
<feature type="region of interest" description="Disordered" evidence="1">
    <location>
        <begin position="1"/>
        <end position="37"/>
    </location>
</feature>